<dbReference type="GO" id="GO:1902201">
    <property type="term" value="P:negative regulation of bacterial-type flagellum-dependent cell motility"/>
    <property type="evidence" value="ECO:0007669"/>
    <property type="project" value="TreeGrafter"/>
</dbReference>
<dbReference type="Pfam" id="PF00990">
    <property type="entry name" value="GGDEF"/>
    <property type="match status" value="1"/>
</dbReference>
<dbReference type="InterPro" id="IPR050469">
    <property type="entry name" value="Diguanylate_Cyclase"/>
</dbReference>
<dbReference type="InterPro" id="IPR043128">
    <property type="entry name" value="Rev_trsase/Diguanyl_cyclase"/>
</dbReference>
<dbReference type="InterPro" id="IPR029016">
    <property type="entry name" value="GAF-like_dom_sf"/>
</dbReference>
<dbReference type="GO" id="GO:0043709">
    <property type="term" value="P:cell adhesion involved in single-species biofilm formation"/>
    <property type="evidence" value="ECO:0007669"/>
    <property type="project" value="TreeGrafter"/>
</dbReference>
<organism evidence="2 3">
    <name type="scientific">Halalkalibacter oceani</name>
    <dbReference type="NCBI Taxonomy" id="1653776"/>
    <lineage>
        <taxon>Bacteria</taxon>
        <taxon>Bacillati</taxon>
        <taxon>Bacillota</taxon>
        <taxon>Bacilli</taxon>
        <taxon>Bacillales</taxon>
        <taxon>Bacillaceae</taxon>
        <taxon>Halalkalibacter</taxon>
    </lineage>
</organism>
<sequence>MDKILNGNSDNSQYRPFLEELVSNRNKSTALFEPAVFFIASNERILSAYKMGYVPPSMDEALTYFESNFSAQKLKCKCKDSVLLAVPFSAHEHIDTPLYLGVVLSASAKEEPIISYLEGVVTGSGLTTKRLKKKKMFPINELLELAGYQMEFTSLANALNTCYKKNDSGSGKLVIVERSEERFVPLFYPSHWDLDHFDAVFKQQHYESKIGAEPFVLLKDSQLFENNYHYHVICAIEVENKPVSLLLFTFETEHEAQKAKDDYEQSIKEILPILEKAYIQEKDVQEAQRRDILLQVTKKFHSTMDIGEVLGEIVEAIERAYPHYHVHLLLSQEWQVNENVSIKPLKYGTESGNSTAEHAYLTGQIQVDKELEDNSKILYAPLRGKQGVYGVMEIMTSEDVHVPQYEIDFIQMLADTGGNALENAELYQQSRNLIHDLQLINETSHQLNSNLRLADTINFMTQQIIESFKAEEVGFIMFHANGEAVVLDGSTPFFKNEDSLDALEPLIRKVKRDKDPIYIGDTERHEDVQLDFYKSVLMVPMIQNNELKGMVVTVHQSSYHFTFENFKLLQSLVHHSTLAFSNSMLHEELERLVITDHLTKLFSRNHLDERIQESMYKQNQGTFLLLDIDNFKQINDTYGHQVGDDIIIQVANIMKRNIREEDIAARWGGEELAIYFPNIEVKIGQQIAERIVKAVAIETSPRVTVSIGISHWSSRESEVSLKLLFNQADTALYEAKETGKNRVVVK</sequence>
<dbReference type="InterPro" id="IPR000160">
    <property type="entry name" value="GGDEF_dom"/>
</dbReference>
<dbReference type="PROSITE" id="PS50887">
    <property type="entry name" value="GGDEF"/>
    <property type="match status" value="1"/>
</dbReference>
<dbReference type="NCBIfam" id="TIGR00254">
    <property type="entry name" value="GGDEF"/>
    <property type="match status" value="1"/>
</dbReference>
<keyword evidence="3" id="KW-1185">Reference proteome</keyword>
<evidence type="ECO:0000259" key="1">
    <source>
        <dbReference type="PROSITE" id="PS50887"/>
    </source>
</evidence>
<protein>
    <submittedName>
        <fullName evidence="2">Sensor domain-containing diguanylate cyclase</fullName>
    </submittedName>
</protein>
<name>A0A9X2INL3_9BACI</name>
<dbReference type="InterPro" id="IPR029787">
    <property type="entry name" value="Nucleotide_cyclase"/>
</dbReference>
<evidence type="ECO:0000313" key="3">
    <source>
        <dbReference type="Proteomes" id="UP001139179"/>
    </source>
</evidence>
<dbReference type="Proteomes" id="UP001139179">
    <property type="component" value="Unassembled WGS sequence"/>
</dbReference>
<dbReference type="PANTHER" id="PTHR45138">
    <property type="entry name" value="REGULATORY COMPONENTS OF SENSORY TRANSDUCTION SYSTEM"/>
    <property type="match status" value="1"/>
</dbReference>
<proteinExistence type="predicted"/>
<reference evidence="2" key="1">
    <citation type="submission" date="2022-05" db="EMBL/GenBank/DDBJ databases">
        <title>Comparative Genomics of Spacecraft Associated Microbes.</title>
        <authorList>
            <person name="Tran M.T."/>
            <person name="Wright A."/>
            <person name="Seuylemezian A."/>
            <person name="Eisen J."/>
            <person name="Coil D."/>
        </authorList>
    </citation>
    <scope>NUCLEOTIDE SEQUENCE</scope>
    <source>
        <strain evidence="2">214.1.1</strain>
    </source>
</reference>
<dbReference type="SUPFAM" id="SSF55781">
    <property type="entry name" value="GAF domain-like"/>
    <property type="match status" value="2"/>
</dbReference>
<dbReference type="CDD" id="cd01949">
    <property type="entry name" value="GGDEF"/>
    <property type="match status" value="1"/>
</dbReference>
<dbReference type="SMART" id="SM00267">
    <property type="entry name" value="GGDEF"/>
    <property type="match status" value="1"/>
</dbReference>
<dbReference type="GO" id="GO:0005886">
    <property type="term" value="C:plasma membrane"/>
    <property type="evidence" value="ECO:0007669"/>
    <property type="project" value="TreeGrafter"/>
</dbReference>
<dbReference type="Pfam" id="PF13185">
    <property type="entry name" value="GAF_2"/>
    <property type="match status" value="1"/>
</dbReference>
<dbReference type="PANTHER" id="PTHR45138:SF9">
    <property type="entry name" value="DIGUANYLATE CYCLASE DGCM-RELATED"/>
    <property type="match status" value="1"/>
</dbReference>
<dbReference type="Gene3D" id="3.30.70.270">
    <property type="match status" value="1"/>
</dbReference>
<dbReference type="Gene3D" id="3.30.450.40">
    <property type="match status" value="2"/>
</dbReference>
<dbReference type="SUPFAM" id="SSF55073">
    <property type="entry name" value="Nucleotide cyclase"/>
    <property type="match status" value="1"/>
</dbReference>
<evidence type="ECO:0000313" key="2">
    <source>
        <dbReference type="EMBL" id="MCM3715009.1"/>
    </source>
</evidence>
<dbReference type="FunFam" id="3.30.70.270:FF:000001">
    <property type="entry name" value="Diguanylate cyclase domain protein"/>
    <property type="match status" value="1"/>
</dbReference>
<comment type="caution">
    <text evidence="2">The sequence shown here is derived from an EMBL/GenBank/DDBJ whole genome shotgun (WGS) entry which is preliminary data.</text>
</comment>
<feature type="domain" description="GGDEF" evidence="1">
    <location>
        <begin position="619"/>
        <end position="746"/>
    </location>
</feature>
<dbReference type="GO" id="GO:0052621">
    <property type="term" value="F:diguanylate cyclase activity"/>
    <property type="evidence" value="ECO:0007669"/>
    <property type="project" value="TreeGrafter"/>
</dbReference>
<dbReference type="SMART" id="SM00065">
    <property type="entry name" value="GAF"/>
    <property type="match status" value="1"/>
</dbReference>
<gene>
    <name evidence="2" type="ORF">M3202_13045</name>
</gene>
<dbReference type="AlphaFoldDB" id="A0A9X2INL3"/>
<accession>A0A9X2INL3</accession>
<dbReference type="InterPro" id="IPR003018">
    <property type="entry name" value="GAF"/>
</dbReference>
<dbReference type="RefSeq" id="WP_251223776.1">
    <property type="nucleotide sequence ID" value="NZ_JAMBOL010000011.1"/>
</dbReference>
<dbReference type="EMBL" id="JAMBOL010000011">
    <property type="protein sequence ID" value="MCM3715009.1"/>
    <property type="molecule type" value="Genomic_DNA"/>
</dbReference>